<evidence type="ECO:0000313" key="2">
    <source>
        <dbReference type="Proteomes" id="UP000017170"/>
    </source>
</evidence>
<dbReference type="EMBL" id="ATAE01000038">
    <property type="protein sequence ID" value="ERN52151.1"/>
    <property type="molecule type" value="Genomic_DNA"/>
</dbReference>
<protein>
    <submittedName>
        <fullName evidence="1">Pyruvate kinase</fullName>
    </submittedName>
</protein>
<keyword evidence="1" id="KW-0670">Pyruvate</keyword>
<accession>U6SND1</accession>
<dbReference type="GO" id="GO:0016301">
    <property type="term" value="F:kinase activity"/>
    <property type="evidence" value="ECO:0007669"/>
    <property type="project" value="UniProtKB-KW"/>
</dbReference>
<organism evidence="1 2">
    <name type="scientific">Alkalihalophilus marmarensis DSM 21297</name>
    <dbReference type="NCBI Taxonomy" id="1188261"/>
    <lineage>
        <taxon>Bacteria</taxon>
        <taxon>Bacillati</taxon>
        <taxon>Bacillota</taxon>
        <taxon>Bacilli</taxon>
        <taxon>Bacillales</taxon>
        <taxon>Bacillaceae</taxon>
        <taxon>Alkalihalophilus</taxon>
    </lineage>
</organism>
<sequence length="73" mass="8325">MSKTAPKRCIIDRFEGEFAVIEYGRQTFDFPKALLPAEVKEGDVVSFQAAIEKGETEDLKKKIDDLTKKLFKD</sequence>
<gene>
    <name evidence="1" type="ORF">A33I_16745</name>
</gene>
<reference evidence="1 2" key="1">
    <citation type="journal article" date="2013" name="Genome Announc.">
        <title>Genome Sequence of the Extreme Obligate Alkaliphile Bacillus marmarensis Strain DSM 21297.</title>
        <authorList>
            <person name="Wernick D.G."/>
            <person name="Choi K.Y."/>
            <person name="Tat C.A."/>
            <person name="Lafontaine Rivera J.G."/>
            <person name="Liao J.C."/>
        </authorList>
    </citation>
    <scope>NUCLEOTIDE SEQUENCE [LARGE SCALE GENOMIC DNA]</scope>
    <source>
        <strain evidence="1 2">DSM 21297</strain>
    </source>
</reference>
<dbReference type="InterPro" id="IPR021377">
    <property type="entry name" value="DUF3006"/>
</dbReference>
<dbReference type="PATRIC" id="fig|1188261.3.peg.2851"/>
<proteinExistence type="predicted"/>
<comment type="caution">
    <text evidence="1">The sequence shown here is derived from an EMBL/GenBank/DDBJ whole genome shotgun (WGS) entry which is preliminary data.</text>
</comment>
<evidence type="ECO:0000313" key="1">
    <source>
        <dbReference type="EMBL" id="ERN52151.1"/>
    </source>
</evidence>
<keyword evidence="1" id="KW-0808">Transferase</keyword>
<name>U6SND1_9BACI</name>
<keyword evidence="2" id="KW-1185">Reference proteome</keyword>
<dbReference type="Gene3D" id="6.20.120.50">
    <property type="match status" value="1"/>
</dbReference>
<dbReference type="RefSeq" id="WP_022628957.1">
    <property type="nucleotide sequence ID" value="NZ_ATAE01000038.1"/>
</dbReference>
<dbReference type="AlphaFoldDB" id="U6SND1"/>
<keyword evidence="1" id="KW-0418">Kinase</keyword>
<dbReference type="Pfam" id="PF11213">
    <property type="entry name" value="DUF3006"/>
    <property type="match status" value="1"/>
</dbReference>
<dbReference type="Proteomes" id="UP000017170">
    <property type="component" value="Unassembled WGS sequence"/>
</dbReference>